<keyword evidence="3" id="KW-1185">Reference proteome</keyword>
<feature type="compositionally biased region" description="Acidic residues" evidence="1">
    <location>
        <begin position="53"/>
        <end position="85"/>
    </location>
</feature>
<gene>
    <name evidence="2" type="ORF">EVAR_31997_1</name>
</gene>
<comment type="caution">
    <text evidence="2">The sequence shown here is derived from an EMBL/GenBank/DDBJ whole genome shotgun (WGS) entry which is preliminary data.</text>
</comment>
<feature type="region of interest" description="Disordered" evidence="1">
    <location>
        <begin position="50"/>
        <end position="85"/>
    </location>
</feature>
<organism evidence="2 3">
    <name type="scientific">Eumeta variegata</name>
    <name type="common">Bagworm moth</name>
    <name type="synonym">Eumeta japonica</name>
    <dbReference type="NCBI Taxonomy" id="151549"/>
    <lineage>
        <taxon>Eukaryota</taxon>
        <taxon>Metazoa</taxon>
        <taxon>Ecdysozoa</taxon>
        <taxon>Arthropoda</taxon>
        <taxon>Hexapoda</taxon>
        <taxon>Insecta</taxon>
        <taxon>Pterygota</taxon>
        <taxon>Neoptera</taxon>
        <taxon>Endopterygota</taxon>
        <taxon>Lepidoptera</taxon>
        <taxon>Glossata</taxon>
        <taxon>Ditrysia</taxon>
        <taxon>Tineoidea</taxon>
        <taxon>Psychidae</taxon>
        <taxon>Oiketicinae</taxon>
        <taxon>Eumeta</taxon>
    </lineage>
</organism>
<dbReference type="AlphaFoldDB" id="A0A4C1VU47"/>
<sequence>MLWIYYPNPNPGQDAQVTFSLSLDLYYMYNLLQAFGTNLFKIDKNKITCLSSSDDDDDDEDDDEDDDDEEDDDDDDEEEDEEDEELLSLISYAELISLENCSQGKSSIVGTPACCPAAFDKAITAGGIANAILQDF</sequence>
<accession>A0A4C1VU47</accession>
<dbReference type="Proteomes" id="UP000299102">
    <property type="component" value="Unassembled WGS sequence"/>
</dbReference>
<dbReference type="EMBL" id="BGZK01000403">
    <property type="protein sequence ID" value="GBP41679.1"/>
    <property type="molecule type" value="Genomic_DNA"/>
</dbReference>
<reference evidence="2 3" key="1">
    <citation type="journal article" date="2019" name="Commun. Biol.">
        <title>The bagworm genome reveals a unique fibroin gene that provides high tensile strength.</title>
        <authorList>
            <person name="Kono N."/>
            <person name="Nakamura H."/>
            <person name="Ohtoshi R."/>
            <person name="Tomita M."/>
            <person name="Numata K."/>
            <person name="Arakawa K."/>
        </authorList>
    </citation>
    <scope>NUCLEOTIDE SEQUENCE [LARGE SCALE GENOMIC DNA]</scope>
</reference>
<proteinExistence type="predicted"/>
<protein>
    <submittedName>
        <fullName evidence="2">Uncharacterized protein</fullName>
    </submittedName>
</protein>
<evidence type="ECO:0000313" key="2">
    <source>
        <dbReference type="EMBL" id="GBP41679.1"/>
    </source>
</evidence>
<evidence type="ECO:0000313" key="3">
    <source>
        <dbReference type="Proteomes" id="UP000299102"/>
    </source>
</evidence>
<evidence type="ECO:0000256" key="1">
    <source>
        <dbReference type="SAM" id="MobiDB-lite"/>
    </source>
</evidence>
<name>A0A4C1VU47_EUMVA</name>